<evidence type="ECO:0000259" key="1">
    <source>
        <dbReference type="Pfam" id="PF10551"/>
    </source>
</evidence>
<reference evidence="3" key="1">
    <citation type="submission" date="2022-11" db="UniProtKB">
        <authorList>
            <consortium name="WormBaseParasite"/>
        </authorList>
    </citation>
    <scope>IDENTIFICATION</scope>
</reference>
<dbReference type="InterPro" id="IPR018289">
    <property type="entry name" value="MULE_transposase_dom"/>
</dbReference>
<sequence length="188" mass="21851">MAFLTLRQKGLLNIIQFNAELITGELGIYTLPCLFALMPNRQTTTYRRLLALRYYADLNPATCMTDFEEAAINAFREAWPDIQMFGCFYHLAQNQQKKLAQSTYRNENLAIVVSEDLALHQQVKMLHAMAFVPLADPDEVWDSLIETMDHYLRPLFEYFDKYYLGKQLTGGGRRDVAKFPLELCNMYQ</sequence>
<dbReference type="WBParaSite" id="PSAMB.scaffold3239size19134.g20875.t1">
    <property type="protein sequence ID" value="PSAMB.scaffold3239size19134.g20875.t1"/>
    <property type="gene ID" value="PSAMB.scaffold3239size19134.g20875"/>
</dbReference>
<accession>A0A914W686</accession>
<dbReference type="Pfam" id="PF10551">
    <property type="entry name" value="MULE"/>
    <property type="match status" value="1"/>
</dbReference>
<dbReference type="Proteomes" id="UP000887566">
    <property type="component" value="Unplaced"/>
</dbReference>
<dbReference type="AlphaFoldDB" id="A0A914W686"/>
<feature type="domain" description="MULE transposase" evidence="1">
    <location>
        <begin position="30"/>
        <end position="94"/>
    </location>
</feature>
<organism evidence="2 3">
    <name type="scientific">Plectus sambesii</name>
    <dbReference type="NCBI Taxonomy" id="2011161"/>
    <lineage>
        <taxon>Eukaryota</taxon>
        <taxon>Metazoa</taxon>
        <taxon>Ecdysozoa</taxon>
        <taxon>Nematoda</taxon>
        <taxon>Chromadorea</taxon>
        <taxon>Plectida</taxon>
        <taxon>Plectina</taxon>
        <taxon>Plectoidea</taxon>
        <taxon>Plectidae</taxon>
        <taxon>Plectus</taxon>
    </lineage>
</organism>
<evidence type="ECO:0000313" key="2">
    <source>
        <dbReference type="Proteomes" id="UP000887566"/>
    </source>
</evidence>
<keyword evidence="2" id="KW-1185">Reference proteome</keyword>
<evidence type="ECO:0000313" key="3">
    <source>
        <dbReference type="WBParaSite" id="PSAMB.scaffold3239size19134.g20875.t1"/>
    </source>
</evidence>
<protein>
    <submittedName>
        <fullName evidence="3">MULE transposase domain-containing protein</fullName>
    </submittedName>
</protein>
<name>A0A914W686_9BILA</name>
<proteinExistence type="predicted"/>